<reference evidence="6 7" key="1">
    <citation type="submission" date="2020-03" db="EMBL/GenBank/DDBJ databases">
        <title>Dissostichus mawsoni Genome sequencing and assembly.</title>
        <authorList>
            <person name="Park H."/>
        </authorList>
    </citation>
    <scope>NUCLEOTIDE SEQUENCE [LARGE SCALE GENOMIC DNA]</scope>
    <source>
        <strain evidence="6">DM0001</strain>
        <tissue evidence="6">Muscle</tissue>
    </source>
</reference>
<evidence type="ECO:0000256" key="4">
    <source>
        <dbReference type="ARBA" id="ARBA00023180"/>
    </source>
</evidence>
<gene>
    <name evidence="6" type="ORF">F7725_012702</name>
</gene>
<evidence type="ECO:0000256" key="3">
    <source>
        <dbReference type="ARBA" id="ARBA00022729"/>
    </source>
</evidence>
<dbReference type="CDD" id="cd19415">
    <property type="entry name" value="lipocalin_ApoM_AGP"/>
    <property type="match status" value="1"/>
</dbReference>
<feature type="region of interest" description="Disordered" evidence="5">
    <location>
        <begin position="321"/>
        <end position="348"/>
    </location>
</feature>
<dbReference type="EMBL" id="JAAKFY010000010">
    <property type="protein sequence ID" value="KAF3850930.1"/>
    <property type="molecule type" value="Genomic_DNA"/>
</dbReference>
<evidence type="ECO:0000256" key="5">
    <source>
        <dbReference type="SAM" id="MobiDB-lite"/>
    </source>
</evidence>
<protein>
    <submittedName>
        <fullName evidence="6">Uncharacterized protein</fullName>
    </submittedName>
</protein>
<evidence type="ECO:0000313" key="6">
    <source>
        <dbReference type="EMBL" id="KAF3850930.1"/>
    </source>
</evidence>
<comment type="subcellular location">
    <subcellularLocation>
        <location evidence="1">Secreted</location>
    </subcellularLocation>
</comment>
<sequence>MLALSSLTAASDPVCEDLLKPLENRSRVAGKWIFHAGVSDTGDIMGVLKNVNSSWMKITPIPGSEDMTLRWGDKINGKCMYGGINYTFSGNDTKVTFNFNDTDHMHIGRHLGSCTDCILWTDTTVRPGKEEAITGRNLYIFTKTGKLDDLDLEVVKQQAACLKFPPEFFFGDITDLCPEEEPAATECSLCLLLSPDMAAQLVVALLAFTSLSAASDPNCTELVKPLVLDSHSPPGLKSDLVSVNGSWVDLSASSDSGVMTIYWADRLEDKCLQGLANATISGMTSHTTSRTGALDSSELEIFKKQAECLQFLPEYYFGGTDLCPDEREPAPPAAENTESQTDEEPTAQ</sequence>
<evidence type="ECO:0000256" key="2">
    <source>
        <dbReference type="ARBA" id="ARBA00022525"/>
    </source>
</evidence>
<dbReference type="OrthoDB" id="8882947at2759"/>
<keyword evidence="3" id="KW-0732">Signal</keyword>
<comment type="caution">
    <text evidence="6">The sequence shown here is derived from an EMBL/GenBank/DDBJ whole genome shotgun (WGS) entry which is preliminary data.</text>
</comment>
<keyword evidence="2" id="KW-0964">Secreted</keyword>
<dbReference type="AlphaFoldDB" id="A0A7J5YNF7"/>
<dbReference type="Gene3D" id="2.40.128.20">
    <property type="match status" value="2"/>
</dbReference>
<keyword evidence="7" id="KW-1185">Reference proteome</keyword>
<dbReference type="GO" id="GO:0005576">
    <property type="term" value="C:extracellular region"/>
    <property type="evidence" value="ECO:0007669"/>
    <property type="project" value="UniProtKB-SubCell"/>
</dbReference>
<accession>A0A7J5YNF7</accession>
<dbReference type="SUPFAM" id="SSF50814">
    <property type="entry name" value="Lipocalins"/>
    <property type="match status" value="1"/>
</dbReference>
<evidence type="ECO:0000313" key="7">
    <source>
        <dbReference type="Proteomes" id="UP000518266"/>
    </source>
</evidence>
<proteinExistence type="predicted"/>
<keyword evidence="4" id="KW-0325">Glycoprotein</keyword>
<organism evidence="6 7">
    <name type="scientific">Dissostichus mawsoni</name>
    <name type="common">Antarctic cod</name>
    <dbReference type="NCBI Taxonomy" id="36200"/>
    <lineage>
        <taxon>Eukaryota</taxon>
        <taxon>Metazoa</taxon>
        <taxon>Chordata</taxon>
        <taxon>Craniata</taxon>
        <taxon>Vertebrata</taxon>
        <taxon>Euteleostomi</taxon>
        <taxon>Actinopterygii</taxon>
        <taxon>Neopterygii</taxon>
        <taxon>Teleostei</taxon>
        <taxon>Neoteleostei</taxon>
        <taxon>Acanthomorphata</taxon>
        <taxon>Eupercaria</taxon>
        <taxon>Perciformes</taxon>
        <taxon>Notothenioidei</taxon>
        <taxon>Nototheniidae</taxon>
        <taxon>Dissostichus</taxon>
    </lineage>
</organism>
<dbReference type="Proteomes" id="UP000518266">
    <property type="component" value="Unassembled WGS sequence"/>
</dbReference>
<dbReference type="PANTHER" id="PTHR11967">
    <property type="entry name" value="ALPHA-1-ACID GLYCOPROTEIN"/>
    <property type="match status" value="1"/>
</dbReference>
<evidence type="ECO:0000256" key="1">
    <source>
        <dbReference type="ARBA" id="ARBA00004613"/>
    </source>
</evidence>
<name>A0A7J5YNF7_DISMA</name>
<dbReference type="InterPro" id="IPR012674">
    <property type="entry name" value="Calycin"/>
</dbReference>
<dbReference type="PANTHER" id="PTHR11967:SF2">
    <property type="entry name" value="ALPHA-1-ACID GLYCOPROTEIN 1"/>
    <property type="match status" value="1"/>
</dbReference>